<evidence type="ECO:0000259" key="1">
    <source>
        <dbReference type="SMART" id="SM00735"/>
    </source>
</evidence>
<feature type="domain" description="Zasp-like motif" evidence="1">
    <location>
        <begin position="103"/>
        <end position="128"/>
    </location>
</feature>
<organism evidence="2">
    <name type="scientific">Timema bartmani</name>
    <dbReference type="NCBI Taxonomy" id="61472"/>
    <lineage>
        <taxon>Eukaryota</taxon>
        <taxon>Metazoa</taxon>
        <taxon>Ecdysozoa</taxon>
        <taxon>Arthropoda</taxon>
        <taxon>Hexapoda</taxon>
        <taxon>Insecta</taxon>
        <taxon>Pterygota</taxon>
        <taxon>Neoptera</taxon>
        <taxon>Polyneoptera</taxon>
        <taxon>Phasmatodea</taxon>
        <taxon>Timematodea</taxon>
        <taxon>Timematoidea</taxon>
        <taxon>Timematidae</taxon>
        <taxon>Timema</taxon>
    </lineage>
</organism>
<dbReference type="SMART" id="SM00735">
    <property type="entry name" value="ZM"/>
    <property type="match status" value="1"/>
</dbReference>
<dbReference type="EMBL" id="OD571852">
    <property type="protein sequence ID" value="CAD7449501.1"/>
    <property type="molecule type" value="Genomic_DNA"/>
</dbReference>
<sequence>MVERRLQNSLYTDIWVDDHLEDEYKRGEEHISVLHMKGKLLKAGSSPAVRRTVQIDEQLYVGEVTDEKDGENTRSRMRKRERTNTGSFELLWTKVSMAFRQPALVSRQFNSPIKLYSQENVAETLNKQAQILANGALGWPDTVMNPSTLGKTTVDS</sequence>
<reference evidence="2" key="1">
    <citation type="submission" date="2020-11" db="EMBL/GenBank/DDBJ databases">
        <authorList>
            <person name="Tran Van P."/>
        </authorList>
    </citation>
    <scope>NUCLEOTIDE SEQUENCE</scope>
</reference>
<gene>
    <name evidence="2" type="ORF">TBIB3V08_LOCUS11775</name>
</gene>
<proteinExistence type="predicted"/>
<accession>A0A7R9FBB8</accession>
<dbReference type="AlphaFoldDB" id="A0A7R9FBB8"/>
<dbReference type="InterPro" id="IPR006643">
    <property type="entry name" value="Zasp-like_motif"/>
</dbReference>
<dbReference type="Pfam" id="PF15936">
    <property type="entry name" value="DUF4749"/>
    <property type="match status" value="1"/>
</dbReference>
<dbReference type="InterPro" id="IPR031847">
    <property type="entry name" value="PDLI1-4/Zasp-like_mid"/>
</dbReference>
<name>A0A7R9FBB8_9NEOP</name>
<protein>
    <recommendedName>
        <fullName evidence="1">Zasp-like motif domain-containing protein</fullName>
    </recommendedName>
</protein>
<evidence type="ECO:0000313" key="2">
    <source>
        <dbReference type="EMBL" id="CAD7449501.1"/>
    </source>
</evidence>